<proteinExistence type="predicted"/>
<dbReference type="AlphaFoldDB" id="A0A7D5R0S0"/>
<name>A0A7D5R0S0_9ARCH</name>
<reference evidence="1 2" key="1">
    <citation type="submission" date="2018-02" db="EMBL/GenBank/DDBJ databases">
        <title>Complete genome of Nitrosopumilus cobalaminigenes HCA1.</title>
        <authorList>
            <person name="Qin W."/>
            <person name="Zheng Y."/>
            <person name="Stahl D.A."/>
        </authorList>
    </citation>
    <scope>NUCLEOTIDE SEQUENCE [LARGE SCALE GENOMIC DNA]</scope>
    <source>
        <strain evidence="1 2">HCA1</strain>
    </source>
</reference>
<dbReference type="KEGG" id="ncl:C5F47_06485"/>
<evidence type="ECO:0000313" key="2">
    <source>
        <dbReference type="Proteomes" id="UP000509771"/>
    </source>
</evidence>
<dbReference type="Proteomes" id="UP000509771">
    <property type="component" value="Chromosome"/>
</dbReference>
<dbReference type="GeneID" id="56059681"/>
<dbReference type="RefSeq" id="WP_179360328.1">
    <property type="nucleotide sequence ID" value="NZ_CP026993.1"/>
</dbReference>
<accession>A0A7D5R0S0</accession>
<evidence type="ECO:0000313" key="1">
    <source>
        <dbReference type="EMBL" id="QLH03218.1"/>
    </source>
</evidence>
<keyword evidence="2" id="KW-1185">Reference proteome</keyword>
<organism evidence="1 2">
    <name type="scientific">Nitrosopumilus cobalaminigenes</name>
    <dbReference type="NCBI Taxonomy" id="1470066"/>
    <lineage>
        <taxon>Archaea</taxon>
        <taxon>Nitrososphaerota</taxon>
        <taxon>Nitrososphaeria</taxon>
        <taxon>Nitrosopumilales</taxon>
        <taxon>Nitrosopumilaceae</taxon>
        <taxon>Nitrosopumilus</taxon>
    </lineage>
</organism>
<dbReference type="EMBL" id="CP026993">
    <property type="protein sequence ID" value="QLH03218.1"/>
    <property type="molecule type" value="Genomic_DNA"/>
</dbReference>
<gene>
    <name evidence="1" type="ORF">C5F47_06485</name>
</gene>
<sequence length="77" mass="9173">MNVIQRKLEVETSKEIILQTILKNKENLDTNLIADAIKDYVKNHENYDFEKKDFWKSFQKNEKIVKFRPEPSIVGCD</sequence>
<protein>
    <submittedName>
        <fullName evidence="1">Uncharacterized protein</fullName>
    </submittedName>
</protein>